<dbReference type="InterPro" id="IPR024163">
    <property type="entry name" value="Aerotolerance_reg_N"/>
</dbReference>
<evidence type="ECO:0000256" key="1">
    <source>
        <dbReference type="SAM" id="Phobius"/>
    </source>
</evidence>
<dbReference type="Pfam" id="PF13519">
    <property type="entry name" value="VWA_2"/>
    <property type="match status" value="1"/>
</dbReference>
<organism evidence="4 5">
    <name type="scientific">Gimesia chilikensis</name>
    <dbReference type="NCBI Taxonomy" id="2605989"/>
    <lineage>
        <taxon>Bacteria</taxon>
        <taxon>Pseudomonadati</taxon>
        <taxon>Planctomycetota</taxon>
        <taxon>Planctomycetia</taxon>
        <taxon>Planctomycetales</taxon>
        <taxon>Planctomycetaceae</taxon>
        <taxon>Gimesia</taxon>
    </lineage>
</organism>
<reference evidence="4 5" key="1">
    <citation type="submission" date="2019-02" db="EMBL/GenBank/DDBJ databases">
        <title>Deep-cultivation of Planctomycetes and their phenomic and genomic characterization uncovers novel biology.</title>
        <authorList>
            <person name="Wiegand S."/>
            <person name="Jogler M."/>
            <person name="Boedeker C."/>
            <person name="Pinto D."/>
            <person name="Vollmers J."/>
            <person name="Rivas-Marin E."/>
            <person name="Kohn T."/>
            <person name="Peeters S.H."/>
            <person name="Heuer A."/>
            <person name="Rast P."/>
            <person name="Oberbeckmann S."/>
            <person name="Bunk B."/>
            <person name="Jeske O."/>
            <person name="Meyerdierks A."/>
            <person name="Storesund J.E."/>
            <person name="Kallscheuer N."/>
            <person name="Luecker S."/>
            <person name="Lage O.M."/>
            <person name="Pohl T."/>
            <person name="Merkel B.J."/>
            <person name="Hornburger P."/>
            <person name="Mueller R.-W."/>
            <person name="Bruemmer F."/>
            <person name="Labrenz M."/>
            <person name="Spormann A.M."/>
            <person name="Op den Camp H."/>
            <person name="Overmann J."/>
            <person name="Amann R."/>
            <person name="Jetten M.S.M."/>
            <person name="Mascher T."/>
            <person name="Medema M.H."/>
            <person name="Devos D.P."/>
            <person name="Kaster A.-K."/>
            <person name="Ovreas L."/>
            <person name="Rohde M."/>
            <person name="Galperin M.Y."/>
            <person name="Jogler C."/>
        </authorList>
    </citation>
    <scope>NUCLEOTIDE SEQUENCE [LARGE SCALE GENOMIC DNA]</scope>
    <source>
        <strain evidence="4 5">HG66A1</strain>
    </source>
</reference>
<sequence>MSFLTPLYLVGIIAVGLPILLHLVRHQPKNVLYFSSLRFLEHKPPQTNRKNKIEHWLLLSLRALAVILLVAAFARPFFKNQDLKLASTQPQSQTILLVDTSASMQRDSLWEKALSQANEIIKETPPNQISVYTFDTQLKAVKPLRQSQETRSASSLERNQNLLEELTPGWKATDLGTALAELAALLQEQAISDPTGSILRHTKVELITDFQAGSRTEALSEFSWPKELSVRLHQLEADNLDNAGLQLLTLDAESQPTIRIVNAANSQKEKFTIAYEVQPGKLEKSQQVYIPRGQSRVVRMAAWQQPASVPRIVLSGDQQNFDNHLYLQPPARPNLTIVHYGTPAENSIESANYFARRAFPSTSQRSIDFQTIGPDSPPLLITATEIHLMLISRQLAPDETEQVQRYLEQGGVVLLTLHDDQSTDSLNQLATHNADTTALIETVSPEINTYALLTDINFEHPLFQIFQAPEFSDFTRLKFWNYRGLKLPEQIPHRVLARFDHQAPAILEITRNKGKLLVMSFGWTPQESQFALSTKFVPMLNAILTLNDRAQNTPAQFTIGQKVNLPADQQTRLISTPDRSQIKLASDQQDFTETILPGLYQVESDTQLPPTRQFAVNLDISESQTEPLAREKLEALGVHFMDSGPGSQEHTSPSELQRQAQLRELEQKQQLWRWLIIVALALLGLETVLARWLTGNSSATGKA</sequence>
<dbReference type="Proteomes" id="UP000320421">
    <property type="component" value="Chromosome"/>
</dbReference>
<dbReference type="RefSeq" id="WP_145183870.1">
    <property type="nucleotide sequence ID" value="NZ_CP036266.1"/>
</dbReference>
<dbReference type="InterPro" id="IPR011933">
    <property type="entry name" value="Double_TM_dom"/>
</dbReference>
<dbReference type="Pfam" id="PF07584">
    <property type="entry name" value="BatA"/>
    <property type="match status" value="1"/>
</dbReference>
<evidence type="ECO:0008006" key="6">
    <source>
        <dbReference type="Google" id="ProtNLM"/>
    </source>
</evidence>
<feature type="domain" description="VWFA" evidence="3">
    <location>
        <begin position="94"/>
        <end position="198"/>
    </location>
</feature>
<dbReference type="Gene3D" id="3.40.50.410">
    <property type="entry name" value="von Willebrand factor, type A domain"/>
    <property type="match status" value="1"/>
</dbReference>
<dbReference type="OrthoDB" id="228877at2"/>
<protein>
    <recommendedName>
        <fullName evidence="6">VWFA domain-containing protein</fullName>
    </recommendedName>
</protein>
<keyword evidence="5" id="KW-1185">Reference proteome</keyword>
<evidence type="ECO:0000259" key="2">
    <source>
        <dbReference type="Pfam" id="PF07584"/>
    </source>
</evidence>
<feature type="transmembrane region" description="Helical" evidence="1">
    <location>
        <begin position="671"/>
        <end position="693"/>
    </location>
</feature>
<dbReference type="SUPFAM" id="SSF53300">
    <property type="entry name" value="vWA-like"/>
    <property type="match status" value="1"/>
</dbReference>
<dbReference type="InterPro" id="IPR036465">
    <property type="entry name" value="vWFA_dom_sf"/>
</dbReference>
<evidence type="ECO:0000313" key="5">
    <source>
        <dbReference type="Proteomes" id="UP000320421"/>
    </source>
</evidence>
<dbReference type="PANTHER" id="PTHR37464">
    <property type="entry name" value="BLL2463 PROTEIN"/>
    <property type="match status" value="1"/>
</dbReference>
<keyword evidence="1" id="KW-0812">Transmembrane</keyword>
<dbReference type="InterPro" id="IPR002035">
    <property type="entry name" value="VWF_A"/>
</dbReference>
<feature type="domain" description="Aerotolerance regulator N-terminal" evidence="2">
    <location>
        <begin position="1"/>
        <end position="76"/>
    </location>
</feature>
<dbReference type="PANTHER" id="PTHR37464:SF1">
    <property type="entry name" value="BLL2463 PROTEIN"/>
    <property type="match status" value="1"/>
</dbReference>
<accession>A0A517PMU4</accession>
<name>A0A517PMU4_9PLAN</name>
<feature type="transmembrane region" description="Helical" evidence="1">
    <location>
        <begin position="56"/>
        <end position="78"/>
    </location>
</feature>
<dbReference type="EMBL" id="CP036266">
    <property type="protein sequence ID" value="QDT20694.1"/>
    <property type="molecule type" value="Genomic_DNA"/>
</dbReference>
<keyword evidence="1" id="KW-0472">Membrane</keyword>
<feature type="transmembrane region" description="Helical" evidence="1">
    <location>
        <begin position="6"/>
        <end position="24"/>
    </location>
</feature>
<proteinExistence type="predicted"/>
<dbReference type="NCBIfam" id="TIGR02226">
    <property type="entry name" value="two_anch"/>
    <property type="match status" value="1"/>
</dbReference>
<evidence type="ECO:0000259" key="3">
    <source>
        <dbReference type="Pfam" id="PF13519"/>
    </source>
</evidence>
<evidence type="ECO:0000313" key="4">
    <source>
        <dbReference type="EMBL" id="QDT20694.1"/>
    </source>
</evidence>
<gene>
    <name evidence="4" type="ORF">HG66A1_24830</name>
</gene>
<keyword evidence="1" id="KW-1133">Transmembrane helix</keyword>
<dbReference type="AlphaFoldDB" id="A0A517PMU4"/>